<dbReference type="InterPro" id="IPR015915">
    <property type="entry name" value="Kelch-typ_b-propeller"/>
</dbReference>
<dbReference type="Proteomes" id="UP000680750">
    <property type="component" value="Chromosome"/>
</dbReference>
<dbReference type="InterPro" id="IPR023828">
    <property type="entry name" value="Peptidase_S8_Ser-AS"/>
</dbReference>
<feature type="domain" description="Peptidase S53" evidence="5">
    <location>
        <begin position="91"/>
        <end position="418"/>
    </location>
</feature>
<proteinExistence type="predicted"/>
<feature type="signal peptide" evidence="4">
    <location>
        <begin position="1"/>
        <end position="33"/>
    </location>
</feature>
<dbReference type="SMART" id="SM00612">
    <property type="entry name" value="Kelch"/>
    <property type="match status" value="5"/>
</dbReference>
<dbReference type="Pfam" id="PF01344">
    <property type="entry name" value="Kelch_1"/>
    <property type="match status" value="1"/>
</dbReference>
<dbReference type="Gene3D" id="2.120.10.80">
    <property type="entry name" value="Kelch-type beta propeller"/>
    <property type="match status" value="1"/>
</dbReference>
<dbReference type="InterPro" id="IPR008969">
    <property type="entry name" value="CarboxyPept-like_regulatory"/>
</dbReference>
<keyword evidence="3" id="KW-0720">Serine protease</keyword>
<dbReference type="InterPro" id="IPR036852">
    <property type="entry name" value="Peptidase_S8/S53_dom_sf"/>
</dbReference>
<dbReference type="PANTHER" id="PTHR45632:SF5">
    <property type="entry name" value="KELCH-LIKE PROTEIN 22"/>
    <property type="match status" value="1"/>
</dbReference>
<dbReference type="SUPFAM" id="SSF49452">
    <property type="entry name" value="Starch-binding domain-like"/>
    <property type="match status" value="1"/>
</dbReference>
<dbReference type="GO" id="GO:0030246">
    <property type="term" value="F:carbohydrate binding"/>
    <property type="evidence" value="ECO:0007669"/>
    <property type="project" value="InterPro"/>
</dbReference>
<dbReference type="PANTHER" id="PTHR45632">
    <property type="entry name" value="LD33804P"/>
    <property type="match status" value="1"/>
</dbReference>
<dbReference type="Gene3D" id="3.40.50.200">
    <property type="entry name" value="Peptidase S8/S53 domain"/>
    <property type="match status" value="1"/>
</dbReference>
<dbReference type="Gene3D" id="2.60.120.200">
    <property type="match status" value="1"/>
</dbReference>
<dbReference type="InterPro" id="IPR013784">
    <property type="entry name" value="Carb-bd-like_fold"/>
</dbReference>
<keyword evidence="7" id="KW-1185">Reference proteome</keyword>
<evidence type="ECO:0000313" key="7">
    <source>
        <dbReference type="Proteomes" id="UP000680750"/>
    </source>
</evidence>
<dbReference type="GO" id="GO:0004252">
    <property type="term" value="F:serine-type endopeptidase activity"/>
    <property type="evidence" value="ECO:0007669"/>
    <property type="project" value="InterPro"/>
</dbReference>
<dbReference type="SUPFAM" id="SSF52743">
    <property type="entry name" value="Subtilisin-like"/>
    <property type="match status" value="1"/>
</dbReference>
<reference evidence="6" key="1">
    <citation type="submission" date="2020-08" db="EMBL/GenBank/DDBJ databases">
        <title>Whole genome shotgun sequence of Actinocatenispora sera NBRC 101916.</title>
        <authorList>
            <person name="Komaki H."/>
            <person name="Tamura T."/>
        </authorList>
    </citation>
    <scope>NUCLEOTIDE SEQUENCE</scope>
    <source>
        <strain evidence="6">NBRC 101916</strain>
    </source>
</reference>
<dbReference type="NCBIfam" id="NF038128">
    <property type="entry name" value="choice_anch_J"/>
    <property type="match status" value="1"/>
</dbReference>
<dbReference type="RefSeq" id="WP_169745784.1">
    <property type="nucleotide sequence ID" value="NZ_AP023354.1"/>
</dbReference>
<name>A0A810LAC6_9ACTN</name>
<accession>A0A810LAC6</accession>
<feature type="chain" id="PRO_5032588428" description="Peptidase S53 domain-containing protein" evidence="4">
    <location>
        <begin position="34"/>
        <end position="1282"/>
    </location>
</feature>
<keyword evidence="2" id="KW-0378">Hydrolase</keyword>
<evidence type="ECO:0000256" key="1">
    <source>
        <dbReference type="ARBA" id="ARBA00022670"/>
    </source>
</evidence>
<keyword evidence="4" id="KW-0732">Signal</keyword>
<gene>
    <name evidence="6" type="ORF">Asera_56600</name>
</gene>
<dbReference type="SUPFAM" id="SSF117281">
    <property type="entry name" value="Kelch motif"/>
    <property type="match status" value="1"/>
</dbReference>
<dbReference type="Pfam" id="PF13620">
    <property type="entry name" value="CarboxypepD_reg"/>
    <property type="match status" value="1"/>
</dbReference>
<dbReference type="PROSITE" id="PS00138">
    <property type="entry name" value="SUBTILASE_SER"/>
    <property type="match status" value="1"/>
</dbReference>
<keyword evidence="1" id="KW-0645">Protease</keyword>
<evidence type="ECO:0000259" key="5">
    <source>
        <dbReference type="PROSITE" id="PS51695"/>
    </source>
</evidence>
<dbReference type="InterPro" id="IPR000209">
    <property type="entry name" value="Peptidase_S8/S53_dom"/>
</dbReference>
<dbReference type="PROSITE" id="PS51695">
    <property type="entry name" value="SEDOLISIN"/>
    <property type="match status" value="1"/>
</dbReference>
<dbReference type="InterPro" id="IPR030400">
    <property type="entry name" value="Sedolisin_dom"/>
</dbReference>
<dbReference type="KEGG" id="aser:Asera_56600"/>
<dbReference type="EMBL" id="AP023354">
    <property type="protein sequence ID" value="BCJ31552.1"/>
    <property type="molecule type" value="Genomic_DNA"/>
</dbReference>
<evidence type="ECO:0000256" key="2">
    <source>
        <dbReference type="ARBA" id="ARBA00022801"/>
    </source>
</evidence>
<evidence type="ECO:0000256" key="4">
    <source>
        <dbReference type="SAM" id="SignalP"/>
    </source>
</evidence>
<dbReference type="GO" id="GO:0006508">
    <property type="term" value="P:proteolysis"/>
    <property type="evidence" value="ECO:0007669"/>
    <property type="project" value="UniProtKB-KW"/>
</dbReference>
<organism evidence="6 7">
    <name type="scientific">Actinocatenispora sera</name>
    <dbReference type="NCBI Taxonomy" id="390989"/>
    <lineage>
        <taxon>Bacteria</taxon>
        <taxon>Bacillati</taxon>
        <taxon>Actinomycetota</taxon>
        <taxon>Actinomycetes</taxon>
        <taxon>Micromonosporales</taxon>
        <taxon>Micromonosporaceae</taxon>
        <taxon>Actinocatenispora</taxon>
    </lineage>
</organism>
<evidence type="ECO:0000256" key="3">
    <source>
        <dbReference type="ARBA" id="ARBA00022825"/>
    </source>
</evidence>
<dbReference type="SUPFAM" id="SSF49464">
    <property type="entry name" value="Carboxypeptidase regulatory domain-like"/>
    <property type="match status" value="2"/>
</dbReference>
<evidence type="ECO:0000313" key="6">
    <source>
        <dbReference type="EMBL" id="BCJ31552.1"/>
    </source>
</evidence>
<protein>
    <recommendedName>
        <fullName evidence="5">Peptidase S53 domain-containing protein</fullName>
    </recommendedName>
</protein>
<dbReference type="InterPro" id="IPR006652">
    <property type="entry name" value="Kelch_1"/>
</dbReference>
<dbReference type="Gene3D" id="2.60.40.1120">
    <property type="entry name" value="Carboxypeptidase-like, regulatory domain"/>
    <property type="match status" value="3"/>
</dbReference>
<dbReference type="Pfam" id="PF00082">
    <property type="entry name" value="Peptidase_S8"/>
    <property type="match status" value="1"/>
</dbReference>
<dbReference type="Pfam" id="PF24681">
    <property type="entry name" value="Kelch_KLHDC2_KLHL20_DRC7"/>
    <property type="match status" value="1"/>
</dbReference>
<sequence>MAARSPLRRWIAALTVVLAVPLGITAPSVPAAASVPAGTGAESAPAGGSPLACAQPADAHDGRLTARCFAIVHAADRQRAAVAAAAPPPTALAPTDIRSAYRLPDGGAGQTVAIVDAYGYDNAEADLAAYRAHYGLPECTTANGCFRKVDQRGGTDYPVQDIGWAGETALDLDAVSAACPSCHLLLVQGDDESFDSLGPAVDTAVRLGATVVSNSYGVAGEDPAETDYDHFYDHPGVAVVASSGDFGNVNSWPATSPNVVGIGGTTLTRDTASTRGWAETAWSDAGSGCSPYEPKPVFQQAVATECAGRAAADVSAVADPQTGLAVYDTYGYSGWLQIGGTSLSAPLVAGMYALAGTPEPGTYPVSYPYDAASGLNDVVTGANGACGTVLCNAGPGWDGPTGLGTPAGVSALQHGRFGHVTGTVTDAATRRPIAGAGVATPDGYTTAADDDGRYDLALPAGTHTITVTDYDHGSVTRDVTVSAGRSVDADFRLRALPTTTLSGTVTDGSGHGWPLYARITIDGYPHGDVFTDPATGRYQVDLPAGAHYRLTVTPEYAGYEPTSVTVSVGSRGVRRDVAVPVDQNRCTAAGYGFAYHGTGATFDGTDTPAGWQVVDAAGSGHVWRFDNPGKRVDSTGGDGSFAVMDSWAYGAGAEDTSLVSPVADLSGQDAPTVSFDSYFDYSSGVRGFVDLSLDGGDSWQTVFEDTDRTKYDHRVVPIPAAAGQDRVRVRFRYTSPERHYSQWQLDNVIVGQRYCADRPANLLVGSVRDRNTGKPVHPATVEIPGAGSTRTIATPADPYRADGLFWLVADAPGQQRVHVAATGYESSTVPVRLGAGAVHVDVRLAAARLSVRPADLTANVPAGHTARRSVTITNTGTATATVTLGTTNGRYQVPAGATGAVPKAMHVRGDFSPLPVDATHEPAGPDRGGDGTAGSWQPLATFPTRIMDNAVAEQGGTIYSLGGVDGTRKTEQSYRYDPAANTWSRIADLPEPREGGSAAFLGGTLYVTGGESLNGGLRSTLRYEPETDSWHAVADAPDGAAFAGRAVLDGKLYRVGGCTNVCGLNNVRRYDPATDRWERLADYPRSIAHLSCGAIGGRIYCAGGTSSGEDFADAYAYAPGTDTWTKVASLPEPLWGSGYTAANGELVVSGGIGDDTITNATYAYDPAADRWSALPPAPTLAYRGGSACGLARVGGSVLKPFNPTTAVDLLPGYWDCAGASAPWLSLDRETVTLAPGQHVTVPVRLSAAGAQRGSRQATVWVRARTPYPVAPVTVTMRVVGHA</sequence>